<dbReference type="Proteomes" id="UP000481153">
    <property type="component" value="Unassembled WGS sequence"/>
</dbReference>
<sequence>MGQRDVRMKVINEIFGAFQVIKLNAWEEKFAENLGVERKLEVKFLWNISVWFTLSGVLLYLGPALVTIASFASYTLIQQETLPASKLFTALSYFTMLKYPFSTLTYVLATTLQAFVSMKRVMEFLNMNEKKSDVVWTPSTAPADKIKKHSDENIAIAIEDASIG</sequence>
<evidence type="ECO:0000259" key="8">
    <source>
        <dbReference type="PROSITE" id="PS50929"/>
    </source>
</evidence>
<feature type="transmembrane region" description="Helical" evidence="7">
    <location>
        <begin position="97"/>
        <end position="116"/>
    </location>
</feature>
<reference evidence="9 10" key="1">
    <citation type="submission" date="2019-07" db="EMBL/GenBank/DDBJ databases">
        <title>Genomics analysis of Aphanomyces spp. identifies a new class of oomycete effector associated with host adaptation.</title>
        <authorList>
            <person name="Gaulin E."/>
        </authorList>
    </citation>
    <scope>NUCLEOTIDE SEQUENCE [LARGE SCALE GENOMIC DNA]</scope>
    <source>
        <strain evidence="9 10">ATCC 201684</strain>
    </source>
</reference>
<keyword evidence="1" id="KW-0813">Transport</keyword>
<comment type="caution">
    <text evidence="9">The sequence shown here is derived from an EMBL/GenBank/DDBJ whole genome shotgun (WGS) entry which is preliminary data.</text>
</comment>
<dbReference type="Pfam" id="PF00664">
    <property type="entry name" value="ABC_membrane"/>
    <property type="match status" value="1"/>
</dbReference>
<dbReference type="InterPro" id="IPR011527">
    <property type="entry name" value="ABC1_TM_dom"/>
</dbReference>
<dbReference type="GO" id="GO:0140359">
    <property type="term" value="F:ABC-type transporter activity"/>
    <property type="evidence" value="ECO:0007669"/>
    <property type="project" value="InterPro"/>
</dbReference>
<dbReference type="EMBL" id="VJMJ01000064">
    <property type="protein sequence ID" value="KAF0739359.1"/>
    <property type="molecule type" value="Genomic_DNA"/>
</dbReference>
<evidence type="ECO:0000256" key="2">
    <source>
        <dbReference type="ARBA" id="ARBA00022692"/>
    </source>
</evidence>
<keyword evidence="4" id="KW-0067">ATP-binding</keyword>
<dbReference type="InterPro" id="IPR050173">
    <property type="entry name" value="ABC_transporter_C-like"/>
</dbReference>
<feature type="domain" description="ABC transmembrane type-1" evidence="8">
    <location>
        <begin position="1"/>
        <end position="113"/>
    </location>
</feature>
<organism evidence="9 10">
    <name type="scientific">Aphanomyces euteiches</name>
    <dbReference type="NCBI Taxonomy" id="100861"/>
    <lineage>
        <taxon>Eukaryota</taxon>
        <taxon>Sar</taxon>
        <taxon>Stramenopiles</taxon>
        <taxon>Oomycota</taxon>
        <taxon>Saprolegniomycetes</taxon>
        <taxon>Saprolegniales</taxon>
        <taxon>Verrucalvaceae</taxon>
        <taxon>Aphanomyces</taxon>
    </lineage>
</organism>
<keyword evidence="2 7" id="KW-0812">Transmembrane</keyword>
<evidence type="ECO:0000256" key="4">
    <source>
        <dbReference type="ARBA" id="ARBA00022840"/>
    </source>
</evidence>
<gene>
    <name evidence="9" type="ORF">Ae201684_004928</name>
</gene>
<accession>A0A6G0XGV7</accession>
<name>A0A6G0XGV7_9STRA</name>
<keyword evidence="5 7" id="KW-1133">Transmembrane helix</keyword>
<dbReference type="PROSITE" id="PS50929">
    <property type="entry name" value="ABC_TM1F"/>
    <property type="match status" value="1"/>
</dbReference>
<evidence type="ECO:0000313" key="10">
    <source>
        <dbReference type="Proteomes" id="UP000481153"/>
    </source>
</evidence>
<protein>
    <recommendedName>
        <fullName evidence="8">ABC transmembrane type-1 domain-containing protein</fullName>
    </recommendedName>
</protein>
<keyword evidence="3" id="KW-0547">Nucleotide-binding</keyword>
<dbReference type="GO" id="GO:0016020">
    <property type="term" value="C:membrane"/>
    <property type="evidence" value="ECO:0007669"/>
    <property type="project" value="InterPro"/>
</dbReference>
<dbReference type="GO" id="GO:0005524">
    <property type="term" value="F:ATP binding"/>
    <property type="evidence" value="ECO:0007669"/>
    <property type="project" value="UniProtKB-KW"/>
</dbReference>
<dbReference type="AlphaFoldDB" id="A0A6G0XGV7"/>
<evidence type="ECO:0000256" key="5">
    <source>
        <dbReference type="ARBA" id="ARBA00022989"/>
    </source>
</evidence>
<proteinExistence type="predicted"/>
<evidence type="ECO:0000256" key="3">
    <source>
        <dbReference type="ARBA" id="ARBA00022741"/>
    </source>
</evidence>
<evidence type="ECO:0000256" key="6">
    <source>
        <dbReference type="ARBA" id="ARBA00023136"/>
    </source>
</evidence>
<dbReference type="SUPFAM" id="SSF90123">
    <property type="entry name" value="ABC transporter transmembrane region"/>
    <property type="match status" value="1"/>
</dbReference>
<feature type="transmembrane region" description="Helical" evidence="7">
    <location>
        <begin position="48"/>
        <end position="77"/>
    </location>
</feature>
<evidence type="ECO:0000256" key="1">
    <source>
        <dbReference type="ARBA" id="ARBA00022448"/>
    </source>
</evidence>
<dbReference type="InterPro" id="IPR036640">
    <property type="entry name" value="ABC1_TM_sf"/>
</dbReference>
<dbReference type="PANTHER" id="PTHR24223">
    <property type="entry name" value="ATP-BINDING CASSETTE SUB-FAMILY C"/>
    <property type="match status" value="1"/>
</dbReference>
<evidence type="ECO:0000313" key="9">
    <source>
        <dbReference type="EMBL" id="KAF0739359.1"/>
    </source>
</evidence>
<keyword evidence="10" id="KW-1185">Reference proteome</keyword>
<evidence type="ECO:0000256" key="7">
    <source>
        <dbReference type="SAM" id="Phobius"/>
    </source>
</evidence>
<keyword evidence="6 7" id="KW-0472">Membrane</keyword>
<dbReference type="Gene3D" id="1.20.1560.10">
    <property type="entry name" value="ABC transporter type 1, transmembrane domain"/>
    <property type="match status" value="1"/>
</dbReference>